<sequence length="82" mass="9116">MPSDAFEAAATKAKTLKDATNDQLLELYALYKQATIGDCNTSRPGMFDPKGGYKWDSWNKKKGISQAEAEKQYIAYVDSLFA</sequence>
<dbReference type="Gene3D" id="1.20.80.10">
    <property type="match status" value="1"/>
</dbReference>
<keyword evidence="5" id="KW-1185">Reference proteome</keyword>
<evidence type="ECO:0000313" key="5">
    <source>
        <dbReference type="Proteomes" id="UP000738359"/>
    </source>
</evidence>
<evidence type="ECO:0000256" key="2">
    <source>
        <dbReference type="ARBA" id="ARBA00023121"/>
    </source>
</evidence>
<dbReference type="InterPro" id="IPR000582">
    <property type="entry name" value="Acyl-CoA-binding_protein"/>
</dbReference>
<organism evidence="4 5">
    <name type="scientific">Mortierella alpina</name>
    <name type="common">Oleaginous fungus</name>
    <name type="synonym">Mortierella renispora</name>
    <dbReference type="NCBI Taxonomy" id="64518"/>
    <lineage>
        <taxon>Eukaryota</taxon>
        <taxon>Fungi</taxon>
        <taxon>Fungi incertae sedis</taxon>
        <taxon>Mucoromycota</taxon>
        <taxon>Mortierellomycotina</taxon>
        <taxon>Mortierellomycetes</taxon>
        <taxon>Mortierellales</taxon>
        <taxon>Mortierellaceae</taxon>
        <taxon>Mortierella</taxon>
    </lineage>
</organism>
<dbReference type="InterPro" id="IPR035984">
    <property type="entry name" value="Acyl-CoA-binding_sf"/>
</dbReference>
<dbReference type="SUPFAM" id="SSF47027">
    <property type="entry name" value="Acyl-CoA binding protein"/>
    <property type="match status" value="1"/>
</dbReference>
<dbReference type="PROSITE" id="PS51228">
    <property type="entry name" value="ACB_2"/>
    <property type="match status" value="1"/>
</dbReference>
<proteinExistence type="inferred from homology"/>
<keyword evidence="2" id="KW-0446">Lipid-binding</keyword>
<reference evidence="4" key="1">
    <citation type="journal article" date="2020" name="Fungal Divers.">
        <title>Resolving the Mortierellaceae phylogeny through synthesis of multi-gene phylogenetics and phylogenomics.</title>
        <authorList>
            <person name="Vandepol N."/>
            <person name="Liber J."/>
            <person name="Desiro A."/>
            <person name="Na H."/>
            <person name="Kennedy M."/>
            <person name="Barry K."/>
            <person name="Grigoriev I.V."/>
            <person name="Miller A.N."/>
            <person name="O'Donnell K."/>
            <person name="Stajich J.E."/>
            <person name="Bonito G."/>
        </authorList>
    </citation>
    <scope>NUCLEOTIDE SEQUENCE</scope>
    <source>
        <strain evidence="4">CK1249</strain>
    </source>
</reference>
<evidence type="ECO:0000259" key="3">
    <source>
        <dbReference type="PROSITE" id="PS51228"/>
    </source>
</evidence>
<accession>A0A9P6M0X5</accession>
<dbReference type="EMBL" id="JAAAHY010000701">
    <property type="protein sequence ID" value="KAF9958916.1"/>
    <property type="molecule type" value="Genomic_DNA"/>
</dbReference>
<dbReference type="InterPro" id="IPR014352">
    <property type="entry name" value="FERM/acyl-CoA-bd_prot_sf"/>
</dbReference>
<dbReference type="GO" id="GO:0006631">
    <property type="term" value="P:fatty acid metabolic process"/>
    <property type="evidence" value="ECO:0007669"/>
    <property type="project" value="TreeGrafter"/>
</dbReference>
<comment type="caution">
    <text evidence="4">The sequence shown here is derived from an EMBL/GenBank/DDBJ whole genome shotgun (WGS) entry which is preliminary data.</text>
</comment>
<dbReference type="AlphaFoldDB" id="A0A9P6M0X5"/>
<gene>
    <name evidence="4" type="ORF">BGZ70_009049</name>
</gene>
<feature type="domain" description="ACB" evidence="3">
    <location>
        <begin position="2"/>
        <end position="82"/>
    </location>
</feature>
<evidence type="ECO:0000256" key="1">
    <source>
        <dbReference type="ARBA" id="ARBA00005567"/>
    </source>
</evidence>
<dbReference type="PANTHER" id="PTHR23310:SF62">
    <property type="entry name" value="ACYL-COA BINDING PROTEIN 1, ISOFORM A"/>
    <property type="match status" value="1"/>
</dbReference>
<dbReference type="Pfam" id="PF00887">
    <property type="entry name" value="ACBP"/>
    <property type="match status" value="1"/>
</dbReference>
<dbReference type="Proteomes" id="UP000738359">
    <property type="component" value="Unassembled WGS sequence"/>
</dbReference>
<dbReference type="OrthoDB" id="346910at2759"/>
<evidence type="ECO:0000313" key="4">
    <source>
        <dbReference type="EMBL" id="KAF9958916.1"/>
    </source>
</evidence>
<name>A0A9P6M0X5_MORAP</name>
<dbReference type="GO" id="GO:0000062">
    <property type="term" value="F:fatty-acyl-CoA binding"/>
    <property type="evidence" value="ECO:0007669"/>
    <property type="project" value="InterPro"/>
</dbReference>
<dbReference type="PANTHER" id="PTHR23310">
    <property type="entry name" value="ACYL-COA-BINDING PROTEIN, ACBP"/>
    <property type="match status" value="1"/>
</dbReference>
<dbReference type="PRINTS" id="PR00689">
    <property type="entry name" value="ACOABINDINGP"/>
</dbReference>
<comment type="similarity">
    <text evidence="1">Belongs to the ACBP family.</text>
</comment>
<protein>
    <recommendedName>
        <fullName evidence="3">ACB domain-containing protein</fullName>
    </recommendedName>
</protein>